<dbReference type="PANTHER" id="PTHR32370">
    <property type="entry name" value="OS12G0117600 PROTEIN"/>
    <property type="match status" value="1"/>
</dbReference>
<evidence type="ECO:0000313" key="7">
    <source>
        <dbReference type="Proteomes" id="UP000593562"/>
    </source>
</evidence>
<dbReference type="UniPathway" id="UPA00143"/>
<evidence type="ECO:0000256" key="2">
    <source>
        <dbReference type="ARBA" id="ARBA00022786"/>
    </source>
</evidence>
<protein>
    <recommendedName>
        <fullName evidence="8">BTB/POZ domain-containing protein</fullName>
    </recommendedName>
</protein>
<gene>
    <name evidence="6" type="ORF">HS088_TW09G00254</name>
</gene>
<evidence type="ECO:0000256" key="1">
    <source>
        <dbReference type="ARBA" id="ARBA00004906"/>
    </source>
</evidence>
<comment type="caution">
    <text evidence="6">The sequence shown here is derived from an EMBL/GenBank/DDBJ whole genome shotgun (WGS) entry which is preliminary data.</text>
</comment>
<keyword evidence="2" id="KW-0833">Ubl conjugation pathway</keyword>
<dbReference type="InterPro" id="IPR027356">
    <property type="entry name" value="NPH3_dom"/>
</dbReference>
<organism evidence="6 7">
    <name type="scientific">Tripterygium wilfordii</name>
    <name type="common">Thunder God vine</name>
    <dbReference type="NCBI Taxonomy" id="458696"/>
    <lineage>
        <taxon>Eukaryota</taxon>
        <taxon>Viridiplantae</taxon>
        <taxon>Streptophyta</taxon>
        <taxon>Embryophyta</taxon>
        <taxon>Tracheophyta</taxon>
        <taxon>Spermatophyta</taxon>
        <taxon>Magnoliopsida</taxon>
        <taxon>eudicotyledons</taxon>
        <taxon>Gunneridae</taxon>
        <taxon>Pentapetalae</taxon>
        <taxon>rosids</taxon>
        <taxon>fabids</taxon>
        <taxon>Celastrales</taxon>
        <taxon>Celastraceae</taxon>
        <taxon>Tripterygium</taxon>
    </lineage>
</organism>
<comment type="pathway">
    <text evidence="1">Protein modification; protein ubiquitination.</text>
</comment>
<dbReference type="InParanoid" id="A0A7J7D7D1"/>
<dbReference type="PROSITE" id="PS50097">
    <property type="entry name" value="BTB"/>
    <property type="match status" value="1"/>
</dbReference>
<dbReference type="PROSITE" id="PS51649">
    <property type="entry name" value="NPH3"/>
    <property type="match status" value="1"/>
</dbReference>
<proteinExistence type="inferred from homology"/>
<dbReference type="SMART" id="SM00225">
    <property type="entry name" value="BTB"/>
    <property type="match status" value="1"/>
</dbReference>
<evidence type="ECO:0000313" key="6">
    <source>
        <dbReference type="EMBL" id="KAF5742211.1"/>
    </source>
</evidence>
<evidence type="ECO:0000259" key="4">
    <source>
        <dbReference type="PROSITE" id="PS50097"/>
    </source>
</evidence>
<dbReference type="Proteomes" id="UP000593562">
    <property type="component" value="Unassembled WGS sequence"/>
</dbReference>
<dbReference type="EMBL" id="JAAARO010000009">
    <property type="protein sequence ID" value="KAF5742211.1"/>
    <property type="molecule type" value="Genomic_DNA"/>
</dbReference>
<dbReference type="OrthoDB" id="624345at2759"/>
<dbReference type="AlphaFoldDB" id="A0A7J7D7D1"/>
<dbReference type="InterPro" id="IPR043454">
    <property type="entry name" value="NPH3/RPT2-like"/>
</dbReference>
<evidence type="ECO:0000256" key="3">
    <source>
        <dbReference type="PROSITE-ProRule" id="PRU00982"/>
    </source>
</evidence>
<dbReference type="Pfam" id="PF00651">
    <property type="entry name" value="BTB"/>
    <property type="match status" value="1"/>
</dbReference>
<dbReference type="InterPro" id="IPR000210">
    <property type="entry name" value="BTB/POZ_dom"/>
</dbReference>
<accession>A0A7J7D7D1</accession>
<sequence>MEARCDLEVEVNGEATFMVNKKILASFSGRFSKLFTKLTGSTRKLKVIFHDFPGGPYGFELMSRYCYNNGSITITPSNVFLIHSAAHFMEIGKDCSATFDLVEQTENFLDGISNWSWSELVVALKHSQDLLPAQDVSILFEKILDCLVGRLGLPIITSPYTTFSENSSFHCSCDTRSTDSRRNYYSASPTTWWFEDLLFLKVDLIEKVIHTMTSQRLDQAMIYKFLIFYLKAGLYNAATADKCKISEIVISLLSLLDRSSLSCKGLFEVHRLVSSLRISEQHRVMLESLIGSRLDQATVNHLLITSPCEKEQMFDVNLVLRLVEAFIFDGNSWISFGQLKKVASLMDSYLFEVAPDLFLKPSKFAALVSAIPDSARRSNDRIYQAVDIYLEVHARLSEAERMSICSATNQNGFHSRQN</sequence>
<evidence type="ECO:0008006" key="8">
    <source>
        <dbReference type="Google" id="ProtNLM"/>
    </source>
</evidence>
<reference evidence="6 7" key="1">
    <citation type="journal article" date="2020" name="Nat. Commun.">
        <title>Genome of Tripterygium wilfordii and identification of cytochrome P450 involved in triptolide biosynthesis.</title>
        <authorList>
            <person name="Tu L."/>
            <person name="Su P."/>
            <person name="Zhang Z."/>
            <person name="Gao L."/>
            <person name="Wang J."/>
            <person name="Hu T."/>
            <person name="Zhou J."/>
            <person name="Zhang Y."/>
            <person name="Zhao Y."/>
            <person name="Liu Y."/>
            <person name="Song Y."/>
            <person name="Tong Y."/>
            <person name="Lu Y."/>
            <person name="Yang J."/>
            <person name="Xu C."/>
            <person name="Jia M."/>
            <person name="Peters R.J."/>
            <person name="Huang L."/>
            <person name="Gao W."/>
        </authorList>
    </citation>
    <scope>NUCLEOTIDE SEQUENCE [LARGE SCALE GENOMIC DNA]</scope>
    <source>
        <strain evidence="7">cv. XIE 37</strain>
        <tissue evidence="6">Leaf</tissue>
    </source>
</reference>
<comment type="similarity">
    <text evidence="3">Belongs to the NPH3 family.</text>
</comment>
<feature type="domain" description="NPH3" evidence="5">
    <location>
        <begin position="191"/>
        <end position="418"/>
    </location>
</feature>
<feature type="domain" description="BTB" evidence="4">
    <location>
        <begin position="5"/>
        <end position="69"/>
    </location>
</feature>
<dbReference type="InterPro" id="IPR011333">
    <property type="entry name" value="SKP1/BTB/POZ_sf"/>
</dbReference>
<dbReference type="GO" id="GO:0016567">
    <property type="term" value="P:protein ubiquitination"/>
    <property type="evidence" value="ECO:0007669"/>
    <property type="project" value="UniProtKB-UniPathway"/>
</dbReference>
<name>A0A7J7D7D1_TRIWF</name>
<evidence type="ECO:0000259" key="5">
    <source>
        <dbReference type="PROSITE" id="PS51649"/>
    </source>
</evidence>
<dbReference type="Pfam" id="PF03000">
    <property type="entry name" value="NPH3"/>
    <property type="match status" value="1"/>
</dbReference>
<dbReference type="Gene3D" id="3.30.710.10">
    <property type="entry name" value="Potassium Channel Kv1.1, Chain A"/>
    <property type="match status" value="1"/>
</dbReference>
<dbReference type="SUPFAM" id="SSF54695">
    <property type="entry name" value="POZ domain"/>
    <property type="match status" value="1"/>
</dbReference>
<keyword evidence="7" id="KW-1185">Reference proteome</keyword>